<proteinExistence type="predicted"/>
<organism evidence="1 2">
    <name type="scientific">Melia azedarach</name>
    <name type="common">Chinaberry tree</name>
    <dbReference type="NCBI Taxonomy" id="155640"/>
    <lineage>
        <taxon>Eukaryota</taxon>
        <taxon>Viridiplantae</taxon>
        <taxon>Streptophyta</taxon>
        <taxon>Embryophyta</taxon>
        <taxon>Tracheophyta</taxon>
        <taxon>Spermatophyta</taxon>
        <taxon>Magnoliopsida</taxon>
        <taxon>eudicotyledons</taxon>
        <taxon>Gunneridae</taxon>
        <taxon>Pentapetalae</taxon>
        <taxon>rosids</taxon>
        <taxon>malvids</taxon>
        <taxon>Sapindales</taxon>
        <taxon>Meliaceae</taxon>
        <taxon>Melia</taxon>
    </lineage>
</organism>
<sequence length="120" mass="13405">IKLPSDLESNIELGLVVLLLKTILPRLHFSANASREPLTKHPDGASSRSLLRHQHPRLGCSGFGFFARSRLWKHKAQVPQGQRQSLKRRLKQRVTIEDDGICSKVGCTFEVDLGIGIIVN</sequence>
<dbReference type="EMBL" id="CM051399">
    <property type="protein sequence ID" value="KAJ4716663.1"/>
    <property type="molecule type" value="Genomic_DNA"/>
</dbReference>
<comment type="caution">
    <text evidence="1">The sequence shown here is derived from an EMBL/GenBank/DDBJ whole genome shotgun (WGS) entry which is preliminary data.</text>
</comment>
<protein>
    <submittedName>
        <fullName evidence="1">Uncharacterized protein</fullName>
    </submittedName>
</protein>
<gene>
    <name evidence="1" type="ORF">OWV82_011645</name>
</gene>
<evidence type="ECO:0000313" key="1">
    <source>
        <dbReference type="EMBL" id="KAJ4716663.1"/>
    </source>
</evidence>
<name>A0ACC1Y0C1_MELAZ</name>
<feature type="non-terminal residue" evidence="1">
    <location>
        <position position="1"/>
    </location>
</feature>
<keyword evidence="2" id="KW-1185">Reference proteome</keyword>
<accession>A0ACC1Y0C1</accession>
<dbReference type="Proteomes" id="UP001164539">
    <property type="component" value="Chromosome 6"/>
</dbReference>
<reference evidence="1 2" key="1">
    <citation type="journal article" date="2023" name="Science">
        <title>Complex scaffold remodeling in plant triterpene biosynthesis.</title>
        <authorList>
            <person name="De La Pena R."/>
            <person name="Hodgson H."/>
            <person name="Liu J.C."/>
            <person name="Stephenson M.J."/>
            <person name="Martin A.C."/>
            <person name="Owen C."/>
            <person name="Harkess A."/>
            <person name="Leebens-Mack J."/>
            <person name="Jimenez L.E."/>
            <person name="Osbourn A."/>
            <person name="Sattely E.S."/>
        </authorList>
    </citation>
    <scope>NUCLEOTIDE SEQUENCE [LARGE SCALE GENOMIC DNA]</scope>
    <source>
        <strain evidence="2">cv. JPN11</strain>
        <tissue evidence="1">Leaf</tissue>
    </source>
</reference>
<evidence type="ECO:0000313" key="2">
    <source>
        <dbReference type="Proteomes" id="UP001164539"/>
    </source>
</evidence>